<dbReference type="PANTHER" id="PTHR10791">
    <property type="entry name" value="RAG1-ACTIVATING PROTEIN 1"/>
    <property type="match status" value="1"/>
</dbReference>
<dbReference type="InterPro" id="IPR047664">
    <property type="entry name" value="SWEET"/>
</dbReference>
<dbReference type="AlphaFoldDB" id="A0AA88J6D6"/>
<dbReference type="GO" id="GO:0012505">
    <property type="term" value="C:endomembrane system"/>
    <property type="evidence" value="ECO:0007669"/>
    <property type="project" value="UniProtKB-SubCell"/>
</dbReference>
<keyword evidence="4" id="KW-0762">Sugar transport</keyword>
<dbReference type="GO" id="GO:0051119">
    <property type="term" value="F:sugar transmembrane transporter activity"/>
    <property type="evidence" value="ECO:0007669"/>
    <property type="project" value="InterPro"/>
</dbReference>
<gene>
    <name evidence="10" type="ORF">TIFTF001_031468</name>
</gene>
<dbReference type="Gene3D" id="1.20.1280.290">
    <property type="match status" value="1"/>
</dbReference>
<proteinExistence type="inferred from homology"/>
<comment type="subcellular location">
    <subcellularLocation>
        <location evidence="1">Endomembrane system</location>
        <topology evidence="1">Multi-pass membrane protein</topology>
    </subcellularLocation>
</comment>
<feature type="transmembrane region" description="Helical" evidence="9">
    <location>
        <begin position="65"/>
        <end position="87"/>
    </location>
</feature>
<comment type="similarity">
    <text evidence="2">Belongs to the SWEET sugar transporter family.</text>
</comment>
<evidence type="ECO:0000256" key="5">
    <source>
        <dbReference type="ARBA" id="ARBA00022692"/>
    </source>
</evidence>
<keyword evidence="6" id="KW-0677">Repeat</keyword>
<feature type="transmembrane region" description="Helical" evidence="9">
    <location>
        <begin position="6"/>
        <end position="30"/>
    </location>
</feature>
<accession>A0AA88J6D6</accession>
<evidence type="ECO:0000256" key="9">
    <source>
        <dbReference type="SAM" id="Phobius"/>
    </source>
</evidence>
<dbReference type="EMBL" id="BTGU01000128">
    <property type="protein sequence ID" value="GMN62391.1"/>
    <property type="molecule type" value="Genomic_DNA"/>
</dbReference>
<dbReference type="FunFam" id="1.20.1280.290:FF:000001">
    <property type="entry name" value="Bidirectional sugar transporter SWEET"/>
    <property type="match status" value="1"/>
</dbReference>
<feature type="transmembrane region" description="Helical" evidence="9">
    <location>
        <begin position="126"/>
        <end position="147"/>
    </location>
</feature>
<organism evidence="10 11">
    <name type="scientific">Ficus carica</name>
    <name type="common">Common fig</name>
    <dbReference type="NCBI Taxonomy" id="3494"/>
    <lineage>
        <taxon>Eukaryota</taxon>
        <taxon>Viridiplantae</taxon>
        <taxon>Streptophyta</taxon>
        <taxon>Embryophyta</taxon>
        <taxon>Tracheophyta</taxon>
        <taxon>Spermatophyta</taxon>
        <taxon>Magnoliopsida</taxon>
        <taxon>eudicotyledons</taxon>
        <taxon>Gunneridae</taxon>
        <taxon>Pentapetalae</taxon>
        <taxon>rosids</taxon>
        <taxon>fabids</taxon>
        <taxon>Rosales</taxon>
        <taxon>Moraceae</taxon>
        <taxon>Ficeae</taxon>
        <taxon>Ficus</taxon>
    </lineage>
</organism>
<dbReference type="Pfam" id="PF03083">
    <property type="entry name" value="MtN3_slv"/>
    <property type="match status" value="1"/>
</dbReference>
<comment type="caution">
    <text evidence="10">The sequence shown here is derived from an EMBL/GenBank/DDBJ whole genome shotgun (WGS) entry which is preliminary data.</text>
</comment>
<evidence type="ECO:0000256" key="8">
    <source>
        <dbReference type="ARBA" id="ARBA00023136"/>
    </source>
</evidence>
<keyword evidence="3" id="KW-0813">Transport</keyword>
<dbReference type="PANTHER" id="PTHR10791:SF120">
    <property type="entry name" value="BIDIRECTIONAL SUGAR TRANSPORTER SWEET17"/>
    <property type="match status" value="1"/>
</dbReference>
<evidence type="ECO:0000256" key="7">
    <source>
        <dbReference type="ARBA" id="ARBA00022989"/>
    </source>
</evidence>
<evidence type="ECO:0000256" key="1">
    <source>
        <dbReference type="ARBA" id="ARBA00004127"/>
    </source>
</evidence>
<name>A0AA88J6D6_FICCA</name>
<keyword evidence="11" id="KW-1185">Reference proteome</keyword>
<evidence type="ECO:0000313" key="10">
    <source>
        <dbReference type="EMBL" id="GMN62391.1"/>
    </source>
</evidence>
<keyword evidence="5 9" id="KW-0812">Transmembrane</keyword>
<evidence type="ECO:0000313" key="11">
    <source>
        <dbReference type="Proteomes" id="UP001187192"/>
    </source>
</evidence>
<evidence type="ECO:0000256" key="2">
    <source>
        <dbReference type="ARBA" id="ARBA00007809"/>
    </source>
</evidence>
<keyword evidence="8 9" id="KW-0472">Membrane</keyword>
<sequence>MEDFSFLVGIIGNIVSMLMFLSPVKTFWRIVKHRSTEDFESLPYICTLLNCSLWTYYGIIKPGEYLVATINGFGIVVEIVYVLLFLLYAPTKMKAKTAILVGILDVGFLAAAILVTQLTLQEEIRIDALGFLGAGLNVIMYVSPLAAMVRMKKDTIIICL</sequence>
<dbReference type="Proteomes" id="UP001187192">
    <property type="component" value="Unassembled WGS sequence"/>
</dbReference>
<dbReference type="InterPro" id="IPR004316">
    <property type="entry name" value="SWEET_rpt"/>
</dbReference>
<feature type="transmembrane region" description="Helical" evidence="9">
    <location>
        <begin position="99"/>
        <end position="120"/>
    </location>
</feature>
<protein>
    <submittedName>
        <fullName evidence="10">Uncharacterized protein</fullName>
    </submittedName>
</protein>
<evidence type="ECO:0000256" key="6">
    <source>
        <dbReference type="ARBA" id="ARBA00022737"/>
    </source>
</evidence>
<evidence type="ECO:0000256" key="3">
    <source>
        <dbReference type="ARBA" id="ARBA00022448"/>
    </source>
</evidence>
<dbReference type="GO" id="GO:0016020">
    <property type="term" value="C:membrane"/>
    <property type="evidence" value="ECO:0007669"/>
    <property type="project" value="InterPro"/>
</dbReference>
<keyword evidence="7 9" id="KW-1133">Transmembrane helix</keyword>
<reference evidence="10" key="1">
    <citation type="submission" date="2023-07" db="EMBL/GenBank/DDBJ databases">
        <title>draft genome sequence of fig (Ficus carica).</title>
        <authorList>
            <person name="Takahashi T."/>
            <person name="Nishimura K."/>
        </authorList>
    </citation>
    <scope>NUCLEOTIDE SEQUENCE</scope>
</reference>
<feature type="transmembrane region" description="Helical" evidence="9">
    <location>
        <begin position="42"/>
        <end position="59"/>
    </location>
</feature>
<evidence type="ECO:0000256" key="4">
    <source>
        <dbReference type="ARBA" id="ARBA00022597"/>
    </source>
</evidence>